<dbReference type="GeneID" id="93093508"/>
<dbReference type="Proteomes" id="UP001171620">
    <property type="component" value="Unassembled WGS sequence"/>
</dbReference>
<dbReference type="RefSeq" id="WP_224020216.1">
    <property type="nucleotide sequence ID" value="NZ_CAAAFK010000002.1"/>
</dbReference>
<proteinExistence type="predicted"/>
<gene>
    <name evidence="2" type="ORF">QZM33_24945</name>
</gene>
<protein>
    <submittedName>
        <fullName evidence="2">DUF746 domain-containing protein</fullName>
    </submittedName>
</protein>
<evidence type="ECO:0000313" key="3">
    <source>
        <dbReference type="Proteomes" id="UP001171620"/>
    </source>
</evidence>
<name>A0AAW7T9P1_BURVI</name>
<dbReference type="EMBL" id="JAUJRV010000027">
    <property type="protein sequence ID" value="MDN7798195.1"/>
    <property type="molecule type" value="Genomic_DNA"/>
</dbReference>
<sequence length="191" mass="21589">MLTMKTSRQHSTQEDRELTAFLQRHIDALVSSNSEPRPPCFHCGSVHVGIQGYRNALSGQRIPRFLCRTCNREFTRLHGTPLYGRHAQKMEALIPLLSQPISRADVTEMLGTESMNIATKVKELRAWLLELDPTGKWEARVKLGGLPTAILPAQWHFEEAGAREDLELTRRLTAEFDEIHSTTGRAPACPY</sequence>
<feature type="domain" description="DUF746" evidence="1">
    <location>
        <begin position="89"/>
        <end position="150"/>
    </location>
</feature>
<evidence type="ECO:0000313" key="2">
    <source>
        <dbReference type="EMBL" id="MDN7798195.1"/>
    </source>
</evidence>
<dbReference type="InterPro" id="IPR008008">
    <property type="entry name" value="DUF746"/>
</dbReference>
<organism evidence="2 3">
    <name type="scientific">Burkholderia vietnamiensis</name>
    <dbReference type="NCBI Taxonomy" id="60552"/>
    <lineage>
        <taxon>Bacteria</taxon>
        <taxon>Pseudomonadati</taxon>
        <taxon>Pseudomonadota</taxon>
        <taxon>Betaproteobacteria</taxon>
        <taxon>Burkholderiales</taxon>
        <taxon>Burkholderiaceae</taxon>
        <taxon>Burkholderia</taxon>
        <taxon>Burkholderia cepacia complex</taxon>
    </lineage>
</organism>
<evidence type="ECO:0000259" key="1">
    <source>
        <dbReference type="Pfam" id="PF05344"/>
    </source>
</evidence>
<comment type="caution">
    <text evidence="2">The sequence shown here is derived from an EMBL/GenBank/DDBJ whole genome shotgun (WGS) entry which is preliminary data.</text>
</comment>
<dbReference type="Pfam" id="PF05344">
    <property type="entry name" value="DUF746"/>
    <property type="match status" value="1"/>
</dbReference>
<dbReference type="AlphaFoldDB" id="A0AAW7T9P1"/>
<accession>A0AAW7T9P1</accession>
<reference evidence="2" key="1">
    <citation type="submission" date="2023-07" db="EMBL/GenBank/DDBJ databases">
        <title>A collection of bacterial strains from the Burkholderia cepacia Research Laboratory and Repository.</title>
        <authorList>
            <person name="Lipuma J."/>
            <person name="Spilker T."/>
            <person name="Caverly L."/>
        </authorList>
    </citation>
    <scope>NUCLEOTIDE SEQUENCE</scope>
    <source>
        <strain evidence="2">AU44268</strain>
    </source>
</reference>